<feature type="compositionally biased region" description="Low complexity" evidence="1">
    <location>
        <begin position="101"/>
        <end position="123"/>
    </location>
</feature>
<sequence length="199" mass="20166">LRSVPNFGPSCHMQLTLSPAACRMGHAQLSLPHAYLLSGCPKVTGRPRELPLRSPGGGPAGGVHCAALTGAGGGRAAAAHVLAGAAGCGGRWRWLSGAPGCGPAPRGAPSNQRAPAAWPGARPGRVRGSRGARAAARRPSRFRARCLDAVAVAARAGGFPRAPAPSLAAAPLLPPRSHTQNSLRSSLLFPTERASKRLG</sequence>
<dbReference type="EMBL" id="JASSZA010000008">
    <property type="protein sequence ID" value="KAK2103113.1"/>
    <property type="molecule type" value="Genomic_DNA"/>
</dbReference>
<dbReference type="Proteomes" id="UP001266305">
    <property type="component" value="Unassembled WGS sequence"/>
</dbReference>
<organism evidence="2 3">
    <name type="scientific">Saguinus oedipus</name>
    <name type="common">Cotton-top tamarin</name>
    <name type="synonym">Oedipomidas oedipus</name>
    <dbReference type="NCBI Taxonomy" id="9490"/>
    <lineage>
        <taxon>Eukaryota</taxon>
        <taxon>Metazoa</taxon>
        <taxon>Chordata</taxon>
        <taxon>Craniata</taxon>
        <taxon>Vertebrata</taxon>
        <taxon>Euteleostomi</taxon>
        <taxon>Mammalia</taxon>
        <taxon>Eutheria</taxon>
        <taxon>Euarchontoglires</taxon>
        <taxon>Primates</taxon>
        <taxon>Haplorrhini</taxon>
        <taxon>Platyrrhini</taxon>
        <taxon>Cebidae</taxon>
        <taxon>Callitrichinae</taxon>
        <taxon>Saguinus</taxon>
    </lineage>
</organism>
<comment type="caution">
    <text evidence="2">The sequence shown here is derived from an EMBL/GenBank/DDBJ whole genome shotgun (WGS) entry which is preliminary data.</text>
</comment>
<reference evidence="2 3" key="1">
    <citation type="submission" date="2023-05" db="EMBL/GenBank/DDBJ databases">
        <title>B98-5 Cell Line De Novo Hybrid Assembly: An Optical Mapping Approach.</title>
        <authorList>
            <person name="Kananen K."/>
            <person name="Auerbach J.A."/>
            <person name="Kautto E."/>
            <person name="Blachly J.S."/>
        </authorList>
    </citation>
    <scope>NUCLEOTIDE SEQUENCE [LARGE SCALE GENOMIC DNA]</scope>
    <source>
        <strain evidence="2">B95-8</strain>
        <tissue evidence="2">Cell line</tissue>
    </source>
</reference>
<feature type="region of interest" description="Disordered" evidence="1">
    <location>
        <begin position="160"/>
        <end position="199"/>
    </location>
</feature>
<evidence type="ECO:0000313" key="2">
    <source>
        <dbReference type="EMBL" id="KAK2103113.1"/>
    </source>
</evidence>
<evidence type="ECO:0000256" key="1">
    <source>
        <dbReference type="SAM" id="MobiDB-lite"/>
    </source>
</evidence>
<feature type="non-terminal residue" evidence="2">
    <location>
        <position position="1"/>
    </location>
</feature>
<feature type="non-terminal residue" evidence="2">
    <location>
        <position position="199"/>
    </location>
</feature>
<protein>
    <submittedName>
        <fullName evidence="2">Uncharacterized protein</fullName>
    </submittedName>
</protein>
<accession>A0ABQ9V145</accession>
<feature type="compositionally biased region" description="Low complexity" evidence="1">
    <location>
        <begin position="160"/>
        <end position="177"/>
    </location>
</feature>
<evidence type="ECO:0000313" key="3">
    <source>
        <dbReference type="Proteomes" id="UP001266305"/>
    </source>
</evidence>
<feature type="compositionally biased region" description="Basic residues" evidence="1">
    <location>
        <begin position="124"/>
        <end position="138"/>
    </location>
</feature>
<keyword evidence="3" id="KW-1185">Reference proteome</keyword>
<name>A0ABQ9V145_SAGOE</name>
<proteinExistence type="predicted"/>
<gene>
    <name evidence="2" type="ORF">P7K49_016969</name>
</gene>
<feature type="region of interest" description="Disordered" evidence="1">
    <location>
        <begin position="101"/>
        <end position="138"/>
    </location>
</feature>